<evidence type="ECO:0000259" key="4">
    <source>
        <dbReference type="Pfam" id="PF13359"/>
    </source>
</evidence>
<dbReference type="HOGENOM" id="CLU_073820_4_1_3"/>
<dbReference type="eggNOG" id="ENOG502ZAHV">
    <property type="taxonomic scope" value="Bacteria"/>
</dbReference>
<dbReference type="RefSeq" id="WP_011611704.1">
    <property type="nucleotide sequence ID" value="NC_008312.1"/>
</dbReference>
<feature type="compositionally biased region" description="Basic and acidic residues" evidence="3">
    <location>
        <begin position="82"/>
        <end position="97"/>
    </location>
</feature>
<feature type="region of interest" description="Disordered" evidence="3">
    <location>
        <begin position="82"/>
        <end position="111"/>
    </location>
</feature>
<dbReference type="InterPro" id="IPR027806">
    <property type="entry name" value="HARBI1_dom"/>
</dbReference>
<sequence length="174" mass="20636">MEWVKEILTELELIVDSTEQSRERPSEYKDQEKYYSGKNKNHTFKNQIITTPKGTEIVDVIVGEKGPVSDVKILRKQQDKFDKKQKFQGDKAYEGVERTTTPKKKPRKKEMPLEIKEENQEKARKRIFVEHVIRLIKIFGIARERFRLKDNNYQKVILTICGLVRLRIRSFILA</sequence>
<keyword evidence="2" id="KW-0479">Metal-binding</keyword>
<evidence type="ECO:0000256" key="1">
    <source>
        <dbReference type="ARBA" id="ARBA00001968"/>
    </source>
</evidence>
<dbReference type="GO" id="GO:0046872">
    <property type="term" value="F:metal ion binding"/>
    <property type="evidence" value="ECO:0007669"/>
    <property type="project" value="UniProtKB-KW"/>
</dbReference>
<dbReference type="AlphaFoldDB" id="Q113J1"/>
<evidence type="ECO:0000256" key="3">
    <source>
        <dbReference type="SAM" id="MobiDB-lite"/>
    </source>
</evidence>
<evidence type="ECO:0000256" key="2">
    <source>
        <dbReference type="ARBA" id="ARBA00022723"/>
    </source>
</evidence>
<dbReference type="STRING" id="203124.Tery_2094"/>
<evidence type="ECO:0000313" key="5">
    <source>
        <dbReference type="EMBL" id="ABG51333.1"/>
    </source>
</evidence>
<gene>
    <name evidence="5" type="ordered locus">Tery_2094</name>
</gene>
<feature type="domain" description="DDE Tnp4" evidence="4">
    <location>
        <begin position="15"/>
        <end position="164"/>
    </location>
</feature>
<proteinExistence type="predicted"/>
<comment type="cofactor">
    <cofactor evidence="1">
        <name>a divalent metal cation</name>
        <dbReference type="ChEBI" id="CHEBI:60240"/>
    </cofactor>
</comment>
<dbReference type="Pfam" id="PF13359">
    <property type="entry name" value="DDE_Tnp_4"/>
    <property type="match status" value="1"/>
</dbReference>
<dbReference type="KEGG" id="ter:Tery_2094"/>
<dbReference type="EMBL" id="CP000393">
    <property type="protein sequence ID" value="ABG51333.1"/>
    <property type="molecule type" value="Genomic_DNA"/>
</dbReference>
<protein>
    <submittedName>
        <fullName evidence="5">Transposase, IS4 family</fullName>
    </submittedName>
</protein>
<organism evidence="5">
    <name type="scientific">Trichodesmium erythraeum (strain IMS101)</name>
    <dbReference type="NCBI Taxonomy" id="203124"/>
    <lineage>
        <taxon>Bacteria</taxon>
        <taxon>Bacillati</taxon>
        <taxon>Cyanobacteriota</taxon>
        <taxon>Cyanophyceae</taxon>
        <taxon>Oscillatoriophycideae</taxon>
        <taxon>Oscillatoriales</taxon>
        <taxon>Microcoleaceae</taxon>
        <taxon>Trichodesmium</taxon>
    </lineage>
</organism>
<name>Q113J1_TRIEI</name>
<accession>Q113J1</accession>
<reference evidence="5" key="1">
    <citation type="submission" date="2006-06" db="EMBL/GenBank/DDBJ databases">
        <title>Complete sequence of Trichodesmium erythraeum IMS101.</title>
        <authorList>
            <consortium name="US DOE Joint Genome Institute"/>
            <person name="Copeland A."/>
            <person name="Lucas S."/>
            <person name="Lapidus A."/>
            <person name="Barry K."/>
            <person name="Detter J.C."/>
            <person name="Glavina del Rio T."/>
            <person name="Hammon N."/>
            <person name="Israni S."/>
            <person name="Dalin E."/>
            <person name="Tice H."/>
            <person name="Pitluck S."/>
            <person name="Kiss H."/>
            <person name="Munk A.C."/>
            <person name="Brettin T."/>
            <person name="Bruce D."/>
            <person name="Han C."/>
            <person name="Tapia R."/>
            <person name="Gilna P."/>
            <person name="Schmutz J."/>
            <person name="Larimer F."/>
            <person name="Land M."/>
            <person name="Hauser L."/>
            <person name="Kyrpides N."/>
            <person name="Kim E."/>
            <person name="Richardson P."/>
        </authorList>
    </citation>
    <scope>NUCLEOTIDE SEQUENCE [LARGE SCALE GENOMIC DNA]</scope>
    <source>
        <strain evidence="5">IMS101</strain>
    </source>
</reference>